<proteinExistence type="predicted"/>
<accession>X1V8G6</accession>
<reference evidence="1" key="1">
    <citation type="journal article" date="2014" name="Front. Microbiol.">
        <title>High frequency of phylogenetically diverse reductive dehalogenase-homologous genes in deep subseafloor sedimentary metagenomes.</title>
        <authorList>
            <person name="Kawai M."/>
            <person name="Futagami T."/>
            <person name="Toyoda A."/>
            <person name="Takaki Y."/>
            <person name="Nishi S."/>
            <person name="Hori S."/>
            <person name="Arai W."/>
            <person name="Tsubouchi T."/>
            <person name="Morono Y."/>
            <person name="Uchiyama I."/>
            <person name="Ito T."/>
            <person name="Fujiyama A."/>
            <person name="Inagaki F."/>
            <person name="Takami H."/>
        </authorList>
    </citation>
    <scope>NUCLEOTIDE SEQUENCE</scope>
    <source>
        <strain evidence="1">Expedition CK06-06</strain>
    </source>
</reference>
<dbReference type="AlphaFoldDB" id="X1V8G6"/>
<evidence type="ECO:0000313" key="1">
    <source>
        <dbReference type="EMBL" id="GAJ12637.1"/>
    </source>
</evidence>
<dbReference type="EMBL" id="BARW01031062">
    <property type="protein sequence ID" value="GAJ12637.1"/>
    <property type="molecule type" value="Genomic_DNA"/>
</dbReference>
<organism evidence="1">
    <name type="scientific">marine sediment metagenome</name>
    <dbReference type="NCBI Taxonomy" id="412755"/>
    <lineage>
        <taxon>unclassified sequences</taxon>
        <taxon>metagenomes</taxon>
        <taxon>ecological metagenomes</taxon>
    </lineage>
</organism>
<name>X1V8G6_9ZZZZ</name>
<comment type="caution">
    <text evidence="1">The sequence shown here is derived from an EMBL/GenBank/DDBJ whole genome shotgun (WGS) entry which is preliminary data.</text>
</comment>
<gene>
    <name evidence="1" type="ORF">S12H4_49496</name>
</gene>
<sequence length="53" mass="5717">DACSRTRRDETHEAVSLIVPHDFTRPLKIVGSNGEMSGVGVLMPVAPQAMELP</sequence>
<protein>
    <submittedName>
        <fullName evidence="1">Uncharacterized protein</fullName>
    </submittedName>
</protein>
<feature type="non-terminal residue" evidence="1">
    <location>
        <position position="1"/>
    </location>
</feature>